<evidence type="ECO:0000256" key="3">
    <source>
        <dbReference type="ARBA" id="ARBA00023242"/>
    </source>
</evidence>
<feature type="compositionally biased region" description="Polar residues" evidence="7">
    <location>
        <begin position="229"/>
        <end position="239"/>
    </location>
</feature>
<feature type="compositionally biased region" description="Polar residues" evidence="7">
    <location>
        <begin position="342"/>
        <end position="352"/>
    </location>
</feature>
<dbReference type="GO" id="GO:0003677">
    <property type="term" value="F:DNA binding"/>
    <property type="evidence" value="ECO:0007669"/>
    <property type="project" value="UniProtKB-UniRule"/>
</dbReference>
<dbReference type="GO" id="GO:0000981">
    <property type="term" value="F:DNA-binding transcription factor activity, RNA polymerase II-specific"/>
    <property type="evidence" value="ECO:0007669"/>
    <property type="project" value="InterPro"/>
</dbReference>
<dbReference type="SMART" id="SM00389">
    <property type="entry name" value="HOX"/>
    <property type="match status" value="1"/>
</dbReference>
<name>Q4H3E1_CIOIN</name>
<dbReference type="InterPro" id="IPR017970">
    <property type="entry name" value="Homeobox_CS"/>
</dbReference>
<accession>A0A1W2VRS2</accession>
<accession>Q4H3E1</accession>
<dbReference type="Pfam" id="PF00046">
    <property type="entry name" value="Homeodomain"/>
    <property type="match status" value="1"/>
</dbReference>
<dbReference type="InterPro" id="IPR020479">
    <property type="entry name" value="HD_metazoa"/>
</dbReference>
<feature type="DNA-binding region" description="Homeobox" evidence="5">
    <location>
        <begin position="467"/>
        <end position="526"/>
    </location>
</feature>
<dbReference type="GO" id="GO:0005634">
    <property type="term" value="C:nucleus"/>
    <property type="evidence" value="ECO:0007669"/>
    <property type="project" value="UniProtKB-SubCell"/>
</dbReference>
<dbReference type="PANTHER" id="PTHR24331:SF0">
    <property type="entry name" value="DBX"/>
    <property type="match status" value="1"/>
</dbReference>
<dbReference type="PRINTS" id="PR00024">
    <property type="entry name" value="HOMEOBOX"/>
</dbReference>
<dbReference type="InterPro" id="IPR001356">
    <property type="entry name" value="HD"/>
</dbReference>
<dbReference type="OrthoDB" id="6159439at2759"/>
<keyword evidence="2 5" id="KW-0371">Homeobox</keyword>
<reference evidence="9" key="1">
    <citation type="journal article" date="2003" name="Dev. Genes Evol.">
        <title>Genomewide surveys of developmentally relevant genes in Ciona intestinalis.</title>
        <authorList>
            <person name="Satou Y."/>
            <person name="Satoh N."/>
        </authorList>
    </citation>
    <scope>NUCLEOTIDE SEQUENCE</scope>
</reference>
<feature type="domain" description="Homeobox" evidence="8">
    <location>
        <begin position="465"/>
        <end position="525"/>
    </location>
</feature>
<protein>
    <submittedName>
        <fullName evidence="9">Transcription factor protein</fullName>
    </submittedName>
</protein>
<feature type="region of interest" description="Disordered" evidence="7">
    <location>
        <begin position="83"/>
        <end position="117"/>
    </location>
</feature>
<evidence type="ECO:0000313" key="9">
    <source>
        <dbReference type="EMBL" id="BAE06486.1"/>
    </source>
</evidence>
<comment type="similarity">
    <text evidence="4">Belongs to the H2.0 homeobox family.</text>
</comment>
<evidence type="ECO:0000256" key="1">
    <source>
        <dbReference type="ARBA" id="ARBA00023125"/>
    </source>
</evidence>
<gene>
    <name evidence="9" type="primary">Ci-Hlx</name>
</gene>
<evidence type="ECO:0000256" key="2">
    <source>
        <dbReference type="ARBA" id="ARBA00023155"/>
    </source>
</evidence>
<comment type="subcellular location">
    <subcellularLocation>
        <location evidence="5 6">Nucleus</location>
    </subcellularLocation>
</comment>
<evidence type="ECO:0000256" key="6">
    <source>
        <dbReference type="RuleBase" id="RU000682"/>
    </source>
</evidence>
<keyword evidence="1 5" id="KW-0238">DNA-binding</keyword>
<evidence type="ECO:0000259" key="8">
    <source>
        <dbReference type="PROSITE" id="PS50071"/>
    </source>
</evidence>
<organism evidence="9">
    <name type="scientific">Ciona intestinalis</name>
    <name type="common">Transparent sea squirt</name>
    <name type="synonym">Ascidia intestinalis</name>
    <dbReference type="NCBI Taxonomy" id="7719"/>
    <lineage>
        <taxon>Eukaryota</taxon>
        <taxon>Metazoa</taxon>
        <taxon>Chordata</taxon>
        <taxon>Tunicata</taxon>
        <taxon>Ascidiacea</taxon>
        <taxon>Phlebobranchia</taxon>
        <taxon>Cionidae</taxon>
        <taxon>Ciona</taxon>
    </lineage>
</organism>
<dbReference type="PROSITE" id="PS50071">
    <property type="entry name" value="HOMEOBOX_2"/>
    <property type="match status" value="1"/>
</dbReference>
<dbReference type="SUPFAM" id="SSF46689">
    <property type="entry name" value="Homeodomain-like"/>
    <property type="match status" value="1"/>
</dbReference>
<keyword evidence="3 5" id="KW-0539">Nucleus</keyword>
<dbReference type="InterPro" id="IPR051662">
    <property type="entry name" value="H2.0_Homeobox_NeuralPatt"/>
</dbReference>
<reference evidence="9" key="3">
    <citation type="submission" date="2005-04" db="EMBL/GenBank/DDBJ databases">
        <title>Expressed genes in Ciona intestinalis.</title>
        <authorList>
            <person name="Satou Y."/>
        </authorList>
    </citation>
    <scope>NUCLEOTIDE SEQUENCE</scope>
</reference>
<sequence length="555" mass="62372">MASATANIRDTMRFKERGKCQQNFNRMGIVDLSVGKYGLKIANQSPELNGKVFTDQVPNCEERQSSGRKNSLKFGIDAILGSKEESEKKIERNPRQQKSPPTLADVARISGTPSDIENREGRAFNLVNLFAQQCHQNLNRLNKRNEVLKRPQFHPYAEGLQDINLARHALDSLSNGKPAMPFETNPVVETKRSLDSLRVQSNLCTSGADRTRPYCISQAKHAAAEHRASQNPQQGNANRNPAEAVGSLRSDADVSNRAQKFLPITNKHDSNYKHSDNPREFLPPAYAIYEQGLKERSSPDSDDVFHEEPSHPSYPSSSTKPHFPRHYSLHSEPMTSPDRISPPQQTEGRTTHQLSHFAQASVGNPQNETQKMNFQHGLPLATFQAWQALAYHPALRNILPTAYPYDSRSAAAMALALRPSLKSASSLGPFRENSATFHHQRGRAFSSNAAMPPQLYNDSRGAPKKRRKWSRAVFSLMQRRGLEKSFQVQKYVAKPERRGLAEALGLTDAQVKIWFQNRRMKWRQELKGRNESNPCSPTEKVPSGSPTLPQRLNSE</sequence>
<feature type="compositionally biased region" description="Basic and acidic residues" evidence="7">
    <location>
        <begin position="83"/>
        <end position="94"/>
    </location>
</feature>
<feature type="region of interest" description="Disordered" evidence="7">
    <location>
        <begin position="219"/>
        <end position="254"/>
    </location>
</feature>
<dbReference type="AlphaFoldDB" id="Q4H3E1"/>
<feature type="region of interest" description="Disordered" evidence="7">
    <location>
        <begin position="294"/>
        <end position="352"/>
    </location>
</feature>
<evidence type="ECO:0000256" key="7">
    <source>
        <dbReference type="SAM" id="MobiDB-lite"/>
    </source>
</evidence>
<feature type="compositionally biased region" description="Polar residues" evidence="7">
    <location>
        <begin position="544"/>
        <end position="555"/>
    </location>
</feature>
<dbReference type="InterPro" id="IPR000047">
    <property type="entry name" value="HTH_motif"/>
</dbReference>
<dbReference type="PRINTS" id="PR00031">
    <property type="entry name" value="HTHREPRESSR"/>
</dbReference>
<feature type="compositionally biased region" description="Basic and acidic residues" evidence="7">
    <location>
        <begin position="294"/>
        <end position="310"/>
    </location>
</feature>
<dbReference type="EMBL" id="AB210481">
    <property type="protein sequence ID" value="BAE06486.1"/>
    <property type="molecule type" value="mRNA"/>
</dbReference>
<dbReference type="PANTHER" id="PTHR24331">
    <property type="entry name" value="DBX"/>
    <property type="match status" value="1"/>
</dbReference>
<dbReference type="CDD" id="cd00086">
    <property type="entry name" value="homeodomain"/>
    <property type="match status" value="1"/>
</dbReference>
<dbReference type="KEGG" id="cin:778642"/>
<dbReference type="Gene3D" id="1.10.10.60">
    <property type="entry name" value="Homeodomain-like"/>
    <property type="match status" value="1"/>
</dbReference>
<dbReference type="InterPro" id="IPR009057">
    <property type="entry name" value="Homeodomain-like_sf"/>
</dbReference>
<dbReference type="PROSITE" id="PS00027">
    <property type="entry name" value="HOMEOBOX_1"/>
    <property type="match status" value="1"/>
</dbReference>
<proteinExistence type="evidence at transcript level"/>
<evidence type="ECO:0000256" key="5">
    <source>
        <dbReference type="PROSITE-ProRule" id="PRU00108"/>
    </source>
</evidence>
<feature type="region of interest" description="Disordered" evidence="7">
    <location>
        <begin position="525"/>
        <end position="555"/>
    </location>
</feature>
<evidence type="ECO:0000256" key="4">
    <source>
        <dbReference type="ARBA" id="ARBA00038504"/>
    </source>
</evidence>
<reference evidence="9" key="2">
    <citation type="journal article" date="2004" name="Development">
        <title>Gene expression profiles of transcription factors and signaling molecules in the ascidian embryo: towards a comprehensive understanding of gene networks.</title>
        <authorList>
            <person name="Imai K.S."/>
            <person name="Hino K."/>
            <person name="Yagi K."/>
            <person name="Satoh N."/>
            <person name="Satou Y."/>
        </authorList>
    </citation>
    <scope>NUCLEOTIDE SEQUENCE</scope>
</reference>